<name>A0A1F6C4P7_HANXR</name>
<dbReference type="Gene3D" id="3.60.110.10">
    <property type="entry name" value="Carbon-nitrogen hydrolase"/>
    <property type="match status" value="1"/>
</dbReference>
<sequence length="262" mass="29234">MLRIGLVALRQPKSVPDGVETVRRVLKECKKRKVEIACFSETYLPGLRGADFDLLPPDQPAMEEALRGLRAGCHETGVAAIVGLEWVSDLGLENRAFVISPAGKALGYQTKNQITPGGESKNYVADGKRRVFRVNGVTFGITICHEGWRYPETVRWAVLRGAQVIFQPQVTGSDKKGRVLKKWGESFYEKSMQCRAGENNVYFASVNCAMRHQNSATSLIDPQGNLIDHVLYGKEDLLVADLDLTKATRFYAKRYNPRLYPA</sequence>
<dbReference type="CDD" id="cd07197">
    <property type="entry name" value="nitrilase"/>
    <property type="match status" value="1"/>
</dbReference>
<keyword evidence="1" id="KW-0378">Hydrolase</keyword>
<gene>
    <name evidence="3" type="ORF">A3F84_20120</name>
</gene>
<dbReference type="SUPFAM" id="SSF56317">
    <property type="entry name" value="Carbon-nitrogen hydrolase"/>
    <property type="match status" value="1"/>
</dbReference>
<proteinExistence type="predicted"/>
<feature type="domain" description="CN hydrolase" evidence="2">
    <location>
        <begin position="2"/>
        <end position="244"/>
    </location>
</feature>
<dbReference type="GO" id="GO:0016811">
    <property type="term" value="F:hydrolase activity, acting on carbon-nitrogen (but not peptide) bonds, in linear amides"/>
    <property type="evidence" value="ECO:0007669"/>
    <property type="project" value="TreeGrafter"/>
</dbReference>
<reference evidence="3 4" key="1">
    <citation type="journal article" date="2016" name="Nat. Commun.">
        <title>Thousands of microbial genomes shed light on interconnected biogeochemical processes in an aquifer system.</title>
        <authorList>
            <person name="Anantharaman K."/>
            <person name="Brown C.T."/>
            <person name="Hug L.A."/>
            <person name="Sharon I."/>
            <person name="Castelle C.J."/>
            <person name="Probst A.J."/>
            <person name="Thomas B.C."/>
            <person name="Singh A."/>
            <person name="Wilkins M.J."/>
            <person name="Karaoz U."/>
            <person name="Brodie E.L."/>
            <person name="Williams K.H."/>
            <person name="Hubbard S.S."/>
            <person name="Banfield J.F."/>
        </authorList>
    </citation>
    <scope>NUCLEOTIDE SEQUENCE [LARGE SCALE GENOMIC DNA]</scope>
    <source>
        <strain evidence="4">RIFCSPLOWO2_12_FULL_64_10</strain>
    </source>
</reference>
<dbReference type="InterPro" id="IPR050345">
    <property type="entry name" value="Aliph_Amidase/BUP"/>
</dbReference>
<dbReference type="InterPro" id="IPR003010">
    <property type="entry name" value="C-N_Hydrolase"/>
</dbReference>
<accession>A0A1F6C4P7</accession>
<evidence type="ECO:0000256" key="1">
    <source>
        <dbReference type="ARBA" id="ARBA00022801"/>
    </source>
</evidence>
<dbReference type="InterPro" id="IPR036526">
    <property type="entry name" value="C-N_Hydrolase_sf"/>
</dbReference>
<protein>
    <recommendedName>
        <fullName evidence="2">CN hydrolase domain-containing protein</fullName>
    </recommendedName>
</protein>
<dbReference type="AlphaFoldDB" id="A0A1F6C4P7"/>
<organism evidence="3 4">
    <name type="scientific">Handelsmanbacteria sp. (strain RIFCSPLOWO2_12_FULL_64_10)</name>
    <dbReference type="NCBI Taxonomy" id="1817868"/>
    <lineage>
        <taxon>Bacteria</taxon>
        <taxon>Candidatus Handelsmaniibacteriota</taxon>
    </lineage>
</organism>
<dbReference type="PANTHER" id="PTHR43674">
    <property type="entry name" value="NITRILASE C965.09-RELATED"/>
    <property type="match status" value="1"/>
</dbReference>
<evidence type="ECO:0000259" key="2">
    <source>
        <dbReference type="PROSITE" id="PS50263"/>
    </source>
</evidence>
<dbReference type="EMBL" id="MFKF01000425">
    <property type="protein sequence ID" value="OGG43807.1"/>
    <property type="molecule type" value="Genomic_DNA"/>
</dbReference>
<comment type="caution">
    <text evidence="3">The sequence shown here is derived from an EMBL/GenBank/DDBJ whole genome shotgun (WGS) entry which is preliminary data.</text>
</comment>
<dbReference type="PROSITE" id="PS50263">
    <property type="entry name" value="CN_HYDROLASE"/>
    <property type="match status" value="1"/>
</dbReference>
<dbReference type="Proteomes" id="UP000178606">
    <property type="component" value="Unassembled WGS sequence"/>
</dbReference>
<dbReference type="Pfam" id="PF00795">
    <property type="entry name" value="CN_hydrolase"/>
    <property type="match status" value="1"/>
</dbReference>
<evidence type="ECO:0000313" key="4">
    <source>
        <dbReference type="Proteomes" id="UP000178606"/>
    </source>
</evidence>
<dbReference type="PANTHER" id="PTHR43674:SF2">
    <property type="entry name" value="BETA-UREIDOPROPIONASE"/>
    <property type="match status" value="1"/>
</dbReference>
<evidence type="ECO:0000313" key="3">
    <source>
        <dbReference type="EMBL" id="OGG43807.1"/>
    </source>
</evidence>